<keyword evidence="2" id="KW-1185">Reference proteome</keyword>
<sequence length="208" mass="23713">MDTNNFFDDTTHEGALLMEEYFVEQAARRRRLGYITADYERSELKRLHAMILAAFPEEADAPRYVARELTRVEAQIERIGAAVWEMFHARHGGEFDPSSDSMANAMTMQAADRAWAIAQEPEAPSQALLVQLHSDINTRMVSNDWPFLDEVCATRDPVRMSGSETMTYLRALYVVRDRLPAYGDFLARSKAAFKRRGRPDSVFRGLGE</sequence>
<name>A0A9E7SRU1_9CAUD</name>
<dbReference type="Proteomes" id="UP001055634">
    <property type="component" value="Segment"/>
</dbReference>
<proteinExistence type="predicted"/>
<reference evidence="1" key="1">
    <citation type="submission" date="2022-04" db="EMBL/GenBank/DDBJ databases">
        <authorList>
            <person name="Friedrich I."/>
            <person name="Schneider D."/>
            <person name="Poehlein A."/>
            <person name="Hertel R."/>
            <person name="Daniel R."/>
        </authorList>
    </citation>
    <scope>NUCLEOTIDE SEQUENCE</scope>
</reference>
<dbReference type="EMBL" id="ON529850">
    <property type="protein sequence ID" value="UTC28056.1"/>
    <property type="molecule type" value="Genomic_DNA"/>
</dbReference>
<organism evidence="1 2">
    <name type="scientific">Brevundimonas phage vB_BpoS-Gurke</name>
    <dbReference type="NCBI Taxonomy" id="2948599"/>
    <lineage>
        <taxon>Viruses</taxon>
        <taxon>Duplodnaviria</taxon>
        <taxon>Heunggongvirae</taxon>
        <taxon>Uroviricota</taxon>
        <taxon>Caudoviricetes</taxon>
        <taxon>Jeanschmidtviridae</taxon>
        <taxon>Kikimoravirus</taxon>
        <taxon>Kikimoravirus gurke</taxon>
    </lineage>
</organism>
<evidence type="ECO:0000313" key="1">
    <source>
        <dbReference type="EMBL" id="UTC28056.1"/>
    </source>
</evidence>
<gene>
    <name evidence="1" type="ORF">GURKE_00240</name>
</gene>
<protein>
    <submittedName>
        <fullName evidence="1">Uncharacterized protein</fullName>
    </submittedName>
</protein>
<evidence type="ECO:0000313" key="2">
    <source>
        <dbReference type="Proteomes" id="UP001055634"/>
    </source>
</evidence>
<accession>A0A9E7SRU1</accession>